<gene>
    <name evidence="1" type="ORF">PYCCODRAFT_1429071</name>
</gene>
<reference evidence="1 2" key="1">
    <citation type="journal article" date="2015" name="Biotechnol. Biofuels">
        <title>Enhanced degradation of softwood versus hardwood by the white-rot fungus Pycnoporus coccineus.</title>
        <authorList>
            <person name="Couturier M."/>
            <person name="Navarro D."/>
            <person name="Chevret D."/>
            <person name="Henrissat B."/>
            <person name="Piumi F."/>
            <person name="Ruiz-Duenas F.J."/>
            <person name="Martinez A.T."/>
            <person name="Grigoriev I.V."/>
            <person name="Riley R."/>
            <person name="Lipzen A."/>
            <person name="Berrin J.G."/>
            <person name="Master E.R."/>
            <person name="Rosso M.N."/>
        </authorList>
    </citation>
    <scope>NUCLEOTIDE SEQUENCE [LARGE SCALE GENOMIC DNA]</scope>
    <source>
        <strain evidence="1 2">BRFM310</strain>
    </source>
</reference>
<evidence type="ECO:0000313" key="1">
    <source>
        <dbReference type="EMBL" id="OSC96498.1"/>
    </source>
</evidence>
<dbReference type="AlphaFoldDB" id="A0A1Y2I5U4"/>
<dbReference type="Proteomes" id="UP000193067">
    <property type="component" value="Unassembled WGS sequence"/>
</dbReference>
<keyword evidence="2" id="KW-1185">Reference proteome</keyword>
<dbReference type="OrthoDB" id="2752228at2759"/>
<proteinExistence type="predicted"/>
<evidence type="ECO:0000313" key="2">
    <source>
        <dbReference type="Proteomes" id="UP000193067"/>
    </source>
</evidence>
<protein>
    <submittedName>
        <fullName evidence="1">Uncharacterized protein</fullName>
    </submittedName>
</protein>
<name>A0A1Y2I5U4_TRAC3</name>
<sequence length="343" mass="38966">MSSPGNKLDKYNPWRDEAATQTVPSVNIPASMVNCSLLDVCWTTRGPSWETVFDYLPTIALVYAVHVGFRRVTPRRLPTLTSMRLWELYTGVAVAGTFENAANVYRAQARLDKDLSAIERVSRVAARVWQDPTQDGETLRVASQRLVQDWPGAASVFATIRAGDDDRPSLANKLTWWYNHIWSNETTWSSLAMFWLVMMTKNQDGHTNKISDHDFAILVTHTANMCRSKMSLEMPHDPNATEFYTELRDYLPASLGILALSVPFAMVARWTRLPWLYLPANALQRLIWMSTLYCGVMQRFQHYDCLNALHDKSALANALLAHEHDRSGMEDSTVKKQPEEPSN</sequence>
<accession>A0A1Y2I5U4</accession>
<organism evidence="1 2">
    <name type="scientific">Trametes coccinea (strain BRFM310)</name>
    <name type="common">Pycnoporus coccineus</name>
    <dbReference type="NCBI Taxonomy" id="1353009"/>
    <lineage>
        <taxon>Eukaryota</taxon>
        <taxon>Fungi</taxon>
        <taxon>Dikarya</taxon>
        <taxon>Basidiomycota</taxon>
        <taxon>Agaricomycotina</taxon>
        <taxon>Agaricomycetes</taxon>
        <taxon>Polyporales</taxon>
        <taxon>Polyporaceae</taxon>
        <taxon>Trametes</taxon>
    </lineage>
</organism>
<dbReference type="EMBL" id="KZ084179">
    <property type="protein sequence ID" value="OSC96498.1"/>
    <property type="molecule type" value="Genomic_DNA"/>
</dbReference>